<evidence type="ECO:0000256" key="6">
    <source>
        <dbReference type="SAM" id="MobiDB-lite"/>
    </source>
</evidence>
<dbReference type="Pfam" id="PF00642">
    <property type="entry name" value="zf-CCCH"/>
    <property type="match status" value="2"/>
</dbReference>
<dbReference type="InterPro" id="IPR036855">
    <property type="entry name" value="Znf_CCCH_sf"/>
</dbReference>
<dbReference type="GO" id="GO:0051252">
    <property type="term" value="P:regulation of RNA metabolic process"/>
    <property type="evidence" value="ECO:0007669"/>
    <property type="project" value="UniProtKB-ARBA"/>
</dbReference>
<dbReference type="PANTHER" id="PTHR12547">
    <property type="entry name" value="CCCH ZINC FINGER/TIS11-RELATED"/>
    <property type="match status" value="1"/>
</dbReference>
<dbReference type="WBParaSite" id="maker-uti_cns_0012894-snap-gene-0.2-mRNA-1">
    <property type="protein sequence ID" value="maker-uti_cns_0012894-snap-gene-0.2-mRNA-1"/>
    <property type="gene ID" value="maker-uti_cns_0012894-snap-gene-0.2"/>
</dbReference>
<protein>
    <submittedName>
        <fullName evidence="9">C3H1-type domain-containing protein</fullName>
    </submittedName>
</protein>
<feature type="compositionally biased region" description="Low complexity" evidence="6">
    <location>
        <begin position="1"/>
        <end position="10"/>
    </location>
</feature>
<feature type="domain" description="C3H1-type" evidence="7">
    <location>
        <begin position="70"/>
        <end position="95"/>
    </location>
</feature>
<dbReference type="FunFam" id="4.10.1000.10:FF:000003">
    <property type="entry name" value="Zinc finger CCCH domain-containing protein"/>
    <property type="match status" value="1"/>
</dbReference>
<feature type="zinc finger region" description="C3H1-type" evidence="5">
    <location>
        <begin position="70"/>
        <end position="95"/>
    </location>
</feature>
<dbReference type="Proteomes" id="UP000095280">
    <property type="component" value="Unplaced"/>
</dbReference>
<evidence type="ECO:0000256" key="4">
    <source>
        <dbReference type="ARBA" id="ARBA00022833"/>
    </source>
</evidence>
<feature type="region of interest" description="Disordered" evidence="6">
    <location>
        <begin position="1"/>
        <end position="28"/>
    </location>
</feature>
<keyword evidence="1 5" id="KW-0479">Metal-binding</keyword>
<dbReference type="GO" id="GO:0003729">
    <property type="term" value="F:mRNA binding"/>
    <property type="evidence" value="ECO:0007669"/>
    <property type="project" value="InterPro"/>
</dbReference>
<evidence type="ECO:0000313" key="9">
    <source>
        <dbReference type="WBParaSite" id="maker-uti_cns_0012894-snap-gene-0.2-mRNA-1"/>
    </source>
</evidence>
<dbReference type="SMART" id="SM00356">
    <property type="entry name" value="ZnF_C3H1"/>
    <property type="match status" value="2"/>
</dbReference>
<evidence type="ECO:0000256" key="5">
    <source>
        <dbReference type="PROSITE-ProRule" id="PRU00723"/>
    </source>
</evidence>
<keyword evidence="8" id="KW-1185">Reference proteome</keyword>
<dbReference type="AlphaFoldDB" id="A0A1I8IHN5"/>
<sequence length="95" mass="10978">MSSPSSNSSSLCEFSINGRPRKSISPELEPAKHKTEMCKHYEMQKTCPFGSRCAFAHEPHELLTRDRPQKYKTVKCVQFHTSGFCVYGRRCHFIH</sequence>
<dbReference type="Gene3D" id="4.10.1000.10">
    <property type="entry name" value="Zinc finger, CCCH-type"/>
    <property type="match status" value="2"/>
</dbReference>
<keyword evidence="4 5" id="KW-0862">Zinc</keyword>
<evidence type="ECO:0000313" key="8">
    <source>
        <dbReference type="Proteomes" id="UP000095280"/>
    </source>
</evidence>
<feature type="zinc finger region" description="C3H1-type" evidence="5">
    <location>
        <begin position="32"/>
        <end position="60"/>
    </location>
</feature>
<evidence type="ECO:0000256" key="2">
    <source>
        <dbReference type="ARBA" id="ARBA00022737"/>
    </source>
</evidence>
<organism evidence="8 9">
    <name type="scientific">Macrostomum lignano</name>
    <dbReference type="NCBI Taxonomy" id="282301"/>
    <lineage>
        <taxon>Eukaryota</taxon>
        <taxon>Metazoa</taxon>
        <taxon>Spiralia</taxon>
        <taxon>Lophotrochozoa</taxon>
        <taxon>Platyhelminthes</taxon>
        <taxon>Rhabditophora</taxon>
        <taxon>Macrostomorpha</taxon>
        <taxon>Macrostomida</taxon>
        <taxon>Macrostomidae</taxon>
        <taxon>Macrostomum</taxon>
    </lineage>
</organism>
<keyword evidence="2" id="KW-0677">Repeat</keyword>
<name>A0A1I8IHN5_9PLAT</name>
<dbReference type="InterPro" id="IPR045877">
    <property type="entry name" value="ZFP36-like"/>
</dbReference>
<proteinExistence type="predicted"/>
<dbReference type="InterPro" id="IPR000571">
    <property type="entry name" value="Znf_CCCH"/>
</dbReference>
<reference evidence="9" key="1">
    <citation type="submission" date="2016-11" db="UniProtKB">
        <authorList>
            <consortium name="WormBaseParasite"/>
        </authorList>
    </citation>
    <scope>IDENTIFICATION</scope>
</reference>
<dbReference type="GO" id="GO:0010468">
    <property type="term" value="P:regulation of gene expression"/>
    <property type="evidence" value="ECO:0007669"/>
    <property type="project" value="UniProtKB-ARBA"/>
</dbReference>
<dbReference type="PROSITE" id="PS50103">
    <property type="entry name" value="ZF_C3H1"/>
    <property type="match status" value="2"/>
</dbReference>
<dbReference type="PANTHER" id="PTHR12547:SF18">
    <property type="entry name" value="PROTEIN TIS11"/>
    <property type="match status" value="1"/>
</dbReference>
<evidence type="ECO:0000259" key="7">
    <source>
        <dbReference type="PROSITE" id="PS50103"/>
    </source>
</evidence>
<feature type="domain" description="C3H1-type" evidence="7">
    <location>
        <begin position="32"/>
        <end position="60"/>
    </location>
</feature>
<accession>A0A1I8IHN5</accession>
<keyword evidence="3 5" id="KW-0863">Zinc-finger</keyword>
<evidence type="ECO:0000256" key="3">
    <source>
        <dbReference type="ARBA" id="ARBA00022771"/>
    </source>
</evidence>
<dbReference type="SUPFAM" id="SSF90229">
    <property type="entry name" value="CCCH zinc finger"/>
    <property type="match status" value="2"/>
</dbReference>
<dbReference type="GO" id="GO:0008270">
    <property type="term" value="F:zinc ion binding"/>
    <property type="evidence" value="ECO:0007669"/>
    <property type="project" value="UniProtKB-KW"/>
</dbReference>
<evidence type="ECO:0000256" key="1">
    <source>
        <dbReference type="ARBA" id="ARBA00022723"/>
    </source>
</evidence>